<evidence type="ECO:0000313" key="2">
    <source>
        <dbReference type="Proteomes" id="UP000009168"/>
    </source>
</evidence>
<dbReference type="SUPFAM" id="SSF144000">
    <property type="entry name" value="Oxysterol-binding protein-like"/>
    <property type="match status" value="1"/>
</dbReference>
<sequence>MNQILKTLQENEIYEEGKAYPYHKCRLQKGGFKMNYVEDNSTRAVMVNVLKQIGVKLYNGEISNAMQISRPAAMCTSLSVLECIAHDHVYTDFLKEAASSDPLRQMQLVCAHMISGLHYNSSKLFTKAPLEPTLGETLQLQKSDGTKFLAEQICQNPPIASVIMIGPDNCYRQYHSHQVKVNLNKNLNSLVGRALGEQTFQFKDSEIVSELAEIHIDGLLVGDRAFHYKGKVELLNKKQNLKAVINFNYQSEGHIAKISNTISSLFGGSKKKNENVLEKDSFDISIYKISQNGNQKDNDDCQACISKGNGNWLAFLQFDGKLFWKIDDHNETWSPDEKLLSSDSTFRLDRQLIQKNKIEEAQKEKIRIEAEDQKFKKLRSSSKK</sequence>
<dbReference type="AlphaFoldDB" id="Q22BR7"/>
<keyword evidence="2" id="KW-1185">Reference proteome</keyword>
<dbReference type="HOGENOM" id="CLU_042600_0_0_1"/>
<dbReference type="Pfam" id="PF01237">
    <property type="entry name" value="Oxysterol_BP"/>
    <property type="match status" value="1"/>
</dbReference>
<dbReference type="RefSeq" id="XP_001030385.2">
    <property type="nucleotide sequence ID" value="XM_001030385.3"/>
</dbReference>
<dbReference type="PANTHER" id="PTHR10972">
    <property type="entry name" value="OXYSTEROL-BINDING PROTEIN-RELATED"/>
    <property type="match status" value="1"/>
</dbReference>
<accession>Q22BR7</accession>
<dbReference type="InterPro" id="IPR000648">
    <property type="entry name" value="Oxysterol-bd"/>
</dbReference>
<dbReference type="STRING" id="312017.Q22BR7"/>
<proteinExistence type="predicted"/>
<dbReference type="InterPro" id="IPR037239">
    <property type="entry name" value="OSBP_sf"/>
</dbReference>
<dbReference type="Gene3D" id="2.40.160.120">
    <property type="match status" value="1"/>
</dbReference>
<evidence type="ECO:0000313" key="1">
    <source>
        <dbReference type="EMBL" id="EAR82722.2"/>
    </source>
</evidence>
<protein>
    <submittedName>
        <fullName evidence="1">Oxysterol-binding protein</fullName>
    </submittedName>
</protein>
<dbReference type="eggNOG" id="KOG1737">
    <property type="taxonomic scope" value="Eukaryota"/>
</dbReference>
<dbReference type="GeneID" id="7823065"/>
<organism evidence="1 2">
    <name type="scientific">Tetrahymena thermophila (strain SB210)</name>
    <dbReference type="NCBI Taxonomy" id="312017"/>
    <lineage>
        <taxon>Eukaryota</taxon>
        <taxon>Sar</taxon>
        <taxon>Alveolata</taxon>
        <taxon>Ciliophora</taxon>
        <taxon>Intramacronucleata</taxon>
        <taxon>Oligohymenophorea</taxon>
        <taxon>Hymenostomatida</taxon>
        <taxon>Tetrahymenina</taxon>
        <taxon>Tetrahymenidae</taxon>
        <taxon>Tetrahymena</taxon>
    </lineage>
</organism>
<reference evidence="2" key="1">
    <citation type="journal article" date="2006" name="PLoS Biol.">
        <title>Macronuclear genome sequence of the ciliate Tetrahymena thermophila, a model eukaryote.</title>
        <authorList>
            <person name="Eisen J.A."/>
            <person name="Coyne R.S."/>
            <person name="Wu M."/>
            <person name="Wu D."/>
            <person name="Thiagarajan M."/>
            <person name="Wortman J.R."/>
            <person name="Badger J.H."/>
            <person name="Ren Q."/>
            <person name="Amedeo P."/>
            <person name="Jones K.M."/>
            <person name="Tallon L.J."/>
            <person name="Delcher A.L."/>
            <person name="Salzberg S.L."/>
            <person name="Silva J.C."/>
            <person name="Haas B.J."/>
            <person name="Majoros W.H."/>
            <person name="Farzad M."/>
            <person name="Carlton J.M."/>
            <person name="Smith R.K. Jr."/>
            <person name="Garg J."/>
            <person name="Pearlman R.E."/>
            <person name="Karrer K.M."/>
            <person name="Sun L."/>
            <person name="Manning G."/>
            <person name="Elde N.C."/>
            <person name="Turkewitz A.P."/>
            <person name="Asai D.J."/>
            <person name="Wilkes D.E."/>
            <person name="Wang Y."/>
            <person name="Cai H."/>
            <person name="Collins K."/>
            <person name="Stewart B.A."/>
            <person name="Lee S.R."/>
            <person name="Wilamowska K."/>
            <person name="Weinberg Z."/>
            <person name="Ruzzo W.L."/>
            <person name="Wloga D."/>
            <person name="Gaertig J."/>
            <person name="Frankel J."/>
            <person name="Tsao C.-C."/>
            <person name="Gorovsky M.A."/>
            <person name="Keeling P.J."/>
            <person name="Waller R.F."/>
            <person name="Patron N.J."/>
            <person name="Cherry J.M."/>
            <person name="Stover N.A."/>
            <person name="Krieger C.J."/>
            <person name="del Toro C."/>
            <person name="Ryder H.F."/>
            <person name="Williamson S.C."/>
            <person name="Barbeau R.A."/>
            <person name="Hamilton E.P."/>
            <person name="Orias E."/>
        </authorList>
    </citation>
    <scope>NUCLEOTIDE SEQUENCE [LARGE SCALE GENOMIC DNA]</scope>
    <source>
        <strain evidence="2">SB210</strain>
    </source>
</reference>
<name>Q22BR7_TETTS</name>
<dbReference type="Proteomes" id="UP000009168">
    <property type="component" value="Unassembled WGS sequence"/>
</dbReference>
<dbReference type="GO" id="GO:0032934">
    <property type="term" value="F:sterol binding"/>
    <property type="evidence" value="ECO:0007669"/>
    <property type="project" value="TreeGrafter"/>
</dbReference>
<dbReference type="KEGG" id="tet:TTHERM_01085530"/>
<dbReference type="GO" id="GO:0016020">
    <property type="term" value="C:membrane"/>
    <property type="evidence" value="ECO:0007669"/>
    <property type="project" value="TreeGrafter"/>
</dbReference>
<dbReference type="OrthoDB" id="14833at2759"/>
<dbReference type="PANTHER" id="PTHR10972:SF148">
    <property type="entry name" value="OXYSTEROL-BINDING PROTEIN 9"/>
    <property type="match status" value="1"/>
</dbReference>
<dbReference type="EMBL" id="GG662500">
    <property type="protein sequence ID" value="EAR82722.2"/>
    <property type="molecule type" value="Genomic_DNA"/>
</dbReference>
<dbReference type="GO" id="GO:0005829">
    <property type="term" value="C:cytosol"/>
    <property type="evidence" value="ECO:0007669"/>
    <property type="project" value="TreeGrafter"/>
</dbReference>
<dbReference type="OMA" id="KLWQIDE"/>
<gene>
    <name evidence="1" type="ORF">TTHERM_01085530</name>
</gene>
<dbReference type="InParanoid" id="Q22BR7"/>